<protein>
    <submittedName>
        <fullName evidence="3">Glycoside hydrolase family 43 protein</fullName>
    </submittedName>
</protein>
<evidence type="ECO:0000313" key="3">
    <source>
        <dbReference type="EMBL" id="MBD2752801.1"/>
    </source>
</evidence>
<proteinExistence type="predicted"/>
<keyword evidence="4" id="KW-1185">Reference proteome</keyword>
<feature type="domain" description="Arabinosidase BT-3657-like N-terminal" evidence="2">
    <location>
        <begin position="25"/>
        <end position="112"/>
    </location>
</feature>
<keyword evidence="1" id="KW-0732">Signal</keyword>
<evidence type="ECO:0000256" key="1">
    <source>
        <dbReference type="SAM" id="SignalP"/>
    </source>
</evidence>
<dbReference type="PANTHER" id="PTHR43301">
    <property type="entry name" value="ARABINAN ENDO-1,5-ALPHA-L-ARABINOSIDASE"/>
    <property type="match status" value="1"/>
</dbReference>
<keyword evidence="3" id="KW-0378">Hydrolase</keyword>
<dbReference type="Proteomes" id="UP000653797">
    <property type="component" value="Unassembled WGS sequence"/>
</dbReference>
<dbReference type="EMBL" id="JACXAA010000002">
    <property type="protein sequence ID" value="MBD2752801.1"/>
    <property type="molecule type" value="Genomic_DNA"/>
</dbReference>
<organism evidence="3 4">
    <name type="scientific">Spirosoma validum</name>
    <dbReference type="NCBI Taxonomy" id="2771355"/>
    <lineage>
        <taxon>Bacteria</taxon>
        <taxon>Pseudomonadati</taxon>
        <taxon>Bacteroidota</taxon>
        <taxon>Cytophagia</taxon>
        <taxon>Cytophagales</taxon>
        <taxon>Cytophagaceae</taxon>
        <taxon>Spirosoma</taxon>
    </lineage>
</organism>
<dbReference type="CDD" id="cd08983">
    <property type="entry name" value="GH43_Bt3655-like"/>
    <property type="match status" value="1"/>
</dbReference>
<dbReference type="Gene3D" id="2.115.10.20">
    <property type="entry name" value="Glycosyl hydrolase domain, family 43"/>
    <property type="match status" value="1"/>
</dbReference>
<sequence length="309" mass="35381">MKRTLSIVYFLLLSSLVLAQKTAPVYLFAYFKDNGQDGLHLAYSNDGYQYQSLKGDSSFLKPTAGKDRLMRDPCIIRGADGKFHMVWTVSWNEKSIGYASSEDLIHWSEQQTIPVMEHEPDARNCWAPELLYDSRTKDYMIYWATTIKGKFPETQDKAENAYNHRMYYVTTKDFKTYTPAKLLYEPGFNVIDATIQTDGQQYVMFLKDETRTPPQKNLRVAFSKTSTGPYTKASPPITGNYWAEGPTVAKVDGQWVVYFDKYTEHTYGAVASKDLQTWTDISDKIRFPKGTRHGTVLTISPAELAKLKR</sequence>
<dbReference type="InterPro" id="IPR050727">
    <property type="entry name" value="GH43_arabinanases"/>
</dbReference>
<dbReference type="AlphaFoldDB" id="A0A927GCS6"/>
<dbReference type="InterPro" id="IPR023296">
    <property type="entry name" value="Glyco_hydro_beta-prop_sf"/>
</dbReference>
<dbReference type="RefSeq" id="WP_191038420.1">
    <property type="nucleotide sequence ID" value="NZ_JACXAA010000002.1"/>
</dbReference>
<evidence type="ECO:0000313" key="4">
    <source>
        <dbReference type="Proteomes" id="UP000653797"/>
    </source>
</evidence>
<comment type="caution">
    <text evidence="3">The sequence shown here is derived from an EMBL/GenBank/DDBJ whole genome shotgun (WGS) entry which is preliminary data.</text>
</comment>
<dbReference type="InterPro" id="IPR055133">
    <property type="entry name" value="BT_3657-like_N"/>
</dbReference>
<reference evidence="3" key="1">
    <citation type="submission" date="2020-09" db="EMBL/GenBank/DDBJ databases">
        <authorList>
            <person name="Kim M.K."/>
        </authorList>
    </citation>
    <scope>NUCLEOTIDE SEQUENCE</scope>
    <source>
        <strain evidence="3">BT704</strain>
    </source>
</reference>
<dbReference type="SUPFAM" id="SSF75005">
    <property type="entry name" value="Arabinanase/levansucrase/invertase"/>
    <property type="match status" value="1"/>
</dbReference>
<dbReference type="PANTHER" id="PTHR43301:SF3">
    <property type="entry name" value="ARABINAN ENDO-1,5-ALPHA-L-ARABINOSIDASE A-RELATED"/>
    <property type="match status" value="1"/>
</dbReference>
<name>A0A927GCS6_9BACT</name>
<accession>A0A927GCS6</accession>
<gene>
    <name evidence="3" type="ORF">IC230_07870</name>
</gene>
<dbReference type="Pfam" id="PF22847">
    <property type="entry name" value="BT_3657-like_N"/>
    <property type="match status" value="1"/>
</dbReference>
<feature type="signal peptide" evidence="1">
    <location>
        <begin position="1"/>
        <end position="19"/>
    </location>
</feature>
<dbReference type="GO" id="GO:0016787">
    <property type="term" value="F:hydrolase activity"/>
    <property type="evidence" value="ECO:0007669"/>
    <property type="project" value="UniProtKB-KW"/>
</dbReference>
<feature type="chain" id="PRO_5038079512" evidence="1">
    <location>
        <begin position="20"/>
        <end position="309"/>
    </location>
</feature>
<evidence type="ECO:0000259" key="2">
    <source>
        <dbReference type="Pfam" id="PF22847"/>
    </source>
</evidence>